<dbReference type="CDD" id="cd13134">
    <property type="entry name" value="MATE_like_8"/>
    <property type="match status" value="1"/>
</dbReference>
<dbReference type="GO" id="GO:0005886">
    <property type="term" value="C:plasma membrane"/>
    <property type="evidence" value="ECO:0007669"/>
    <property type="project" value="UniProtKB-SubCell"/>
</dbReference>
<organism evidence="9 10">
    <name type="scientific">Evansella caseinilytica</name>
    <dbReference type="NCBI Taxonomy" id="1503961"/>
    <lineage>
        <taxon>Bacteria</taxon>
        <taxon>Bacillati</taxon>
        <taxon>Bacillota</taxon>
        <taxon>Bacilli</taxon>
        <taxon>Bacillales</taxon>
        <taxon>Bacillaceae</taxon>
        <taxon>Evansella</taxon>
    </lineage>
</organism>
<dbReference type="Pfam" id="PF01554">
    <property type="entry name" value="MatE"/>
    <property type="match status" value="2"/>
</dbReference>
<feature type="transmembrane region" description="Helical" evidence="8">
    <location>
        <begin position="88"/>
        <end position="112"/>
    </location>
</feature>
<dbReference type="AlphaFoldDB" id="A0A1H3PN70"/>
<keyword evidence="7 8" id="KW-0472">Membrane</keyword>
<keyword evidence="3" id="KW-0813">Transport</keyword>
<feature type="transmembrane region" description="Helical" evidence="8">
    <location>
        <begin position="132"/>
        <end position="153"/>
    </location>
</feature>
<dbReference type="STRING" id="1503961.SAMN05421736_105119"/>
<protein>
    <submittedName>
        <fullName evidence="9">Putative efflux protein, MATE family</fullName>
    </submittedName>
</protein>
<evidence type="ECO:0000313" key="9">
    <source>
        <dbReference type="EMBL" id="SDZ02325.1"/>
    </source>
</evidence>
<feature type="transmembrane region" description="Helical" evidence="8">
    <location>
        <begin position="412"/>
        <end position="433"/>
    </location>
</feature>
<evidence type="ECO:0000256" key="8">
    <source>
        <dbReference type="SAM" id="Phobius"/>
    </source>
</evidence>
<gene>
    <name evidence="9" type="ORF">SAMN05421736_105119</name>
</gene>
<keyword evidence="10" id="KW-1185">Reference proteome</keyword>
<dbReference type="InterPro" id="IPR002528">
    <property type="entry name" value="MATE_fam"/>
</dbReference>
<name>A0A1H3PN70_9BACI</name>
<evidence type="ECO:0000256" key="1">
    <source>
        <dbReference type="ARBA" id="ARBA00004651"/>
    </source>
</evidence>
<dbReference type="OrthoDB" id="9806302at2"/>
<dbReference type="Proteomes" id="UP000198935">
    <property type="component" value="Unassembled WGS sequence"/>
</dbReference>
<dbReference type="EMBL" id="FNPI01000005">
    <property type="protein sequence ID" value="SDZ02325.1"/>
    <property type="molecule type" value="Genomic_DNA"/>
</dbReference>
<comment type="subcellular location">
    <subcellularLocation>
        <location evidence="1">Cell membrane</location>
        <topology evidence="1">Multi-pass membrane protein</topology>
    </subcellularLocation>
</comment>
<comment type="similarity">
    <text evidence="2">Belongs to the multi antimicrobial extrusion (MATE) (TC 2.A.66.1) family.</text>
</comment>
<keyword evidence="5 8" id="KW-0812">Transmembrane</keyword>
<evidence type="ECO:0000256" key="6">
    <source>
        <dbReference type="ARBA" id="ARBA00022989"/>
    </source>
</evidence>
<feature type="transmembrane region" description="Helical" evidence="8">
    <location>
        <begin position="12"/>
        <end position="31"/>
    </location>
</feature>
<evidence type="ECO:0000256" key="5">
    <source>
        <dbReference type="ARBA" id="ARBA00022692"/>
    </source>
</evidence>
<evidence type="ECO:0000256" key="4">
    <source>
        <dbReference type="ARBA" id="ARBA00022475"/>
    </source>
</evidence>
<evidence type="ECO:0000313" key="10">
    <source>
        <dbReference type="Proteomes" id="UP000198935"/>
    </source>
</evidence>
<dbReference type="InterPro" id="IPR047135">
    <property type="entry name" value="YsiQ"/>
</dbReference>
<feature type="transmembrane region" description="Helical" evidence="8">
    <location>
        <begin position="285"/>
        <end position="305"/>
    </location>
</feature>
<evidence type="ECO:0000256" key="2">
    <source>
        <dbReference type="ARBA" id="ARBA00010199"/>
    </source>
</evidence>
<feature type="transmembrane region" description="Helical" evidence="8">
    <location>
        <begin position="165"/>
        <end position="186"/>
    </location>
</feature>
<dbReference type="InterPro" id="IPR048279">
    <property type="entry name" value="MdtK-like"/>
</dbReference>
<dbReference type="PANTHER" id="PTHR42925">
    <property type="entry name" value="MULTIDRUG AND TOXIN EFFLUX PROTEIN MATE FAMILY"/>
    <property type="match status" value="1"/>
</dbReference>
<evidence type="ECO:0000256" key="3">
    <source>
        <dbReference type="ARBA" id="ARBA00022448"/>
    </source>
</evidence>
<feature type="transmembrane region" description="Helical" evidence="8">
    <location>
        <begin position="358"/>
        <end position="376"/>
    </location>
</feature>
<feature type="transmembrane region" description="Helical" evidence="8">
    <location>
        <begin position="260"/>
        <end position="279"/>
    </location>
</feature>
<feature type="transmembrane region" description="Helical" evidence="8">
    <location>
        <begin position="56"/>
        <end position="76"/>
    </location>
</feature>
<dbReference type="GO" id="GO:0042910">
    <property type="term" value="F:xenobiotic transmembrane transporter activity"/>
    <property type="evidence" value="ECO:0007669"/>
    <property type="project" value="InterPro"/>
</dbReference>
<dbReference type="PANTHER" id="PTHR42925:SF1">
    <property type="entry name" value="VIRULENCE FACTOR MVIN"/>
    <property type="match status" value="1"/>
</dbReference>
<dbReference type="NCBIfam" id="TIGR00797">
    <property type="entry name" value="matE"/>
    <property type="match status" value="1"/>
</dbReference>
<feature type="transmembrane region" description="Helical" evidence="8">
    <location>
        <begin position="317"/>
        <end position="338"/>
    </location>
</feature>
<accession>A0A1H3PN70</accession>
<feature type="transmembrane region" description="Helical" evidence="8">
    <location>
        <begin position="192"/>
        <end position="216"/>
    </location>
</feature>
<dbReference type="GO" id="GO:0015297">
    <property type="term" value="F:antiporter activity"/>
    <property type="evidence" value="ECO:0007669"/>
    <property type="project" value="InterPro"/>
</dbReference>
<proteinExistence type="inferred from homology"/>
<sequence length="468" mass="51298">MEKKATNKAAKITLFALTWPIFIEILLYMLMGNADTLMLSQYDDNAVAAVGVSNQIMSIIIVMFGFVAAGTTILIAQNLGAKNNEKAGQISVVSLCANLIFGLLLGIVLFFFGENMLALMNLPEELMEPSLIYLQIVGGLSFIQAMIMTLSAIVKGYGFTKDAMYVTLGMNVLNVLGNYIFIFGAFGAPVLGVAGVAISTAVSRFIGLLVLFMMLYKRVSGELPWSYLVKKFPKEELKQLLKIGIPSAGEHLSYNASQMVITYFIATMGTAALTTRVYVINIVMFAFLFSMAIGQGTQILVGYLIGEGKIKEAYHRCLKSLWVALGASTFIMIIFTAFRETVLKIFSDNPEIIQLGGLLIILSILLEPGRAFNLIVTNSLRAAGDVNYPVYIGIITMWGVSVTVSYGAGIVFGLGLVGIWIAQILDEWIRGLLMLKRWKSRKWESMAFIQKKTASEAEDKQLTITTES</sequence>
<reference evidence="10" key="1">
    <citation type="submission" date="2016-10" db="EMBL/GenBank/DDBJ databases">
        <authorList>
            <person name="Varghese N."/>
            <person name="Submissions S."/>
        </authorList>
    </citation>
    <scope>NUCLEOTIDE SEQUENCE [LARGE SCALE GENOMIC DNA]</scope>
    <source>
        <strain evidence="10">SP</strain>
    </source>
</reference>
<keyword evidence="6 8" id="KW-1133">Transmembrane helix</keyword>
<keyword evidence="4" id="KW-1003">Cell membrane</keyword>
<dbReference type="PIRSF" id="PIRSF006603">
    <property type="entry name" value="DinF"/>
    <property type="match status" value="1"/>
</dbReference>
<evidence type="ECO:0000256" key="7">
    <source>
        <dbReference type="ARBA" id="ARBA00023136"/>
    </source>
</evidence>